<name>A0AAP2DTI9_9BACT</name>
<dbReference type="Pfam" id="PF01797">
    <property type="entry name" value="Y1_Tnp"/>
    <property type="match status" value="1"/>
</dbReference>
<reference evidence="3 4" key="1">
    <citation type="submission" date="2021-05" db="EMBL/GenBank/DDBJ databases">
        <title>A Polyphasic approach of four new species of the genus Ohtaekwangia: Ohtaekwangia histidinii sp. nov., Ohtaekwangia cretensis sp. nov., Ohtaekwangia indiensis sp. nov., Ohtaekwangia reichenbachii sp. nov. from diverse environment.</title>
        <authorList>
            <person name="Octaviana S."/>
        </authorList>
    </citation>
    <scope>NUCLEOTIDE SEQUENCE [LARGE SCALE GENOMIC DNA]</scope>
    <source>
        <strain evidence="3 4">PWU5</strain>
    </source>
</reference>
<keyword evidence="4" id="KW-1185">Reference proteome</keyword>
<proteinExistence type="predicted"/>
<dbReference type="SUPFAM" id="SSF143422">
    <property type="entry name" value="Transposase IS200-like"/>
    <property type="match status" value="1"/>
</dbReference>
<dbReference type="AlphaFoldDB" id="A0AAP2DTI9"/>
<keyword evidence="1" id="KW-0812">Transmembrane</keyword>
<protein>
    <submittedName>
        <fullName evidence="3">Transposase</fullName>
    </submittedName>
</protein>
<dbReference type="InterPro" id="IPR052715">
    <property type="entry name" value="RAYT_transposase"/>
</dbReference>
<evidence type="ECO:0000313" key="4">
    <source>
        <dbReference type="Proteomes" id="UP001319080"/>
    </source>
</evidence>
<gene>
    <name evidence="3" type="ORF">KK062_03150</name>
</gene>
<dbReference type="InterPro" id="IPR036515">
    <property type="entry name" value="Transposase_17_sf"/>
</dbReference>
<dbReference type="NCBIfam" id="NF047646">
    <property type="entry name" value="REP_Tyr_transpos"/>
    <property type="match status" value="1"/>
</dbReference>
<keyword evidence="1" id="KW-1133">Transmembrane helix</keyword>
<dbReference type="GO" id="GO:0043565">
    <property type="term" value="F:sequence-specific DNA binding"/>
    <property type="evidence" value="ECO:0007669"/>
    <property type="project" value="TreeGrafter"/>
</dbReference>
<organism evidence="3 4">
    <name type="scientific">Dawidia cretensis</name>
    <dbReference type="NCBI Taxonomy" id="2782350"/>
    <lineage>
        <taxon>Bacteria</taxon>
        <taxon>Pseudomonadati</taxon>
        <taxon>Bacteroidota</taxon>
        <taxon>Cytophagia</taxon>
        <taxon>Cytophagales</taxon>
        <taxon>Chryseotaleaceae</taxon>
        <taxon>Dawidia</taxon>
    </lineage>
</organism>
<evidence type="ECO:0000259" key="2">
    <source>
        <dbReference type="SMART" id="SM01321"/>
    </source>
</evidence>
<evidence type="ECO:0000256" key="1">
    <source>
        <dbReference type="SAM" id="Phobius"/>
    </source>
</evidence>
<evidence type="ECO:0000313" key="3">
    <source>
        <dbReference type="EMBL" id="MBT1707200.1"/>
    </source>
</evidence>
<dbReference type="GO" id="GO:0004803">
    <property type="term" value="F:transposase activity"/>
    <property type="evidence" value="ECO:0007669"/>
    <property type="project" value="InterPro"/>
</dbReference>
<dbReference type="PANTHER" id="PTHR36966">
    <property type="entry name" value="REP-ASSOCIATED TYROSINE TRANSPOSASE"/>
    <property type="match status" value="1"/>
</dbReference>
<dbReference type="GO" id="GO:0006313">
    <property type="term" value="P:DNA transposition"/>
    <property type="evidence" value="ECO:0007669"/>
    <property type="project" value="InterPro"/>
</dbReference>
<dbReference type="InterPro" id="IPR002686">
    <property type="entry name" value="Transposase_17"/>
</dbReference>
<dbReference type="Proteomes" id="UP001319080">
    <property type="component" value="Unassembled WGS sequence"/>
</dbReference>
<dbReference type="PANTHER" id="PTHR36966:SF1">
    <property type="entry name" value="REP-ASSOCIATED TYROSINE TRANSPOSASE"/>
    <property type="match status" value="1"/>
</dbReference>
<accession>A0AAP2DTI9</accession>
<sequence length="183" mass="22089">MSRKYKFQDQEAVYFVTFTTIYWLDIFIRQEYKDIFLDSLRYCQKNKGLELYAYCIMSSHVHMIIARRGEQELPDIMRDIKKYTASRLIDAIKNNQQESRRDLLMWLFKKEGKFNRSNEQYQFWQHHSHPIELNTEEKLYQRMEYIHNNPVEAGIVSQPEHYLHSSAMTYAGFSKGLIDVILI</sequence>
<feature type="domain" description="Transposase IS200-like" evidence="2">
    <location>
        <begin position="9"/>
        <end position="149"/>
    </location>
</feature>
<dbReference type="RefSeq" id="WP_254082777.1">
    <property type="nucleotide sequence ID" value="NZ_JAHESE010000001.1"/>
</dbReference>
<comment type="caution">
    <text evidence="3">The sequence shown here is derived from an EMBL/GenBank/DDBJ whole genome shotgun (WGS) entry which is preliminary data.</text>
</comment>
<feature type="transmembrane region" description="Helical" evidence="1">
    <location>
        <begin position="12"/>
        <end position="28"/>
    </location>
</feature>
<dbReference type="EMBL" id="JAHESE010000001">
    <property type="protein sequence ID" value="MBT1707200.1"/>
    <property type="molecule type" value="Genomic_DNA"/>
</dbReference>
<dbReference type="SMART" id="SM01321">
    <property type="entry name" value="Y1_Tnp"/>
    <property type="match status" value="1"/>
</dbReference>
<keyword evidence="1" id="KW-0472">Membrane</keyword>
<dbReference type="Gene3D" id="3.30.70.1290">
    <property type="entry name" value="Transposase IS200-like"/>
    <property type="match status" value="1"/>
</dbReference>